<sequence>MSVTISSQAATTDSAAVTWDSFRVLLEDQRADCLRQREMALAETATSMPDAVAMSRVATLLRTVEEIDAALDRIDTGTYGRCVHCGSAIPVERLEFRPFAAGCVSCQQHER</sequence>
<gene>
    <name evidence="6" type="ORF">GCU56_13270</name>
</gene>
<dbReference type="Pfam" id="PF01258">
    <property type="entry name" value="zf-dskA_traR"/>
    <property type="match status" value="1"/>
</dbReference>
<evidence type="ECO:0000259" key="5">
    <source>
        <dbReference type="Pfam" id="PF01258"/>
    </source>
</evidence>
<evidence type="ECO:0000256" key="2">
    <source>
        <dbReference type="ARBA" id="ARBA00022771"/>
    </source>
</evidence>
<dbReference type="SUPFAM" id="SSF57716">
    <property type="entry name" value="Glucocorticoid receptor-like (DNA-binding domain)"/>
    <property type="match status" value="1"/>
</dbReference>
<organism evidence="6 7">
    <name type="scientific">Geodermatophilus sabuli</name>
    <dbReference type="NCBI Taxonomy" id="1564158"/>
    <lineage>
        <taxon>Bacteria</taxon>
        <taxon>Bacillati</taxon>
        <taxon>Actinomycetota</taxon>
        <taxon>Actinomycetes</taxon>
        <taxon>Geodermatophilales</taxon>
        <taxon>Geodermatophilaceae</taxon>
        <taxon>Geodermatophilus</taxon>
    </lineage>
</organism>
<evidence type="ECO:0000313" key="6">
    <source>
        <dbReference type="EMBL" id="NEK58838.1"/>
    </source>
</evidence>
<dbReference type="PANTHER" id="PTHR33823">
    <property type="entry name" value="RNA POLYMERASE-BINDING TRANSCRIPTION FACTOR DKSA-RELATED"/>
    <property type="match status" value="1"/>
</dbReference>
<evidence type="ECO:0000256" key="1">
    <source>
        <dbReference type="ARBA" id="ARBA00022723"/>
    </source>
</evidence>
<dbReference type="GO" id="GO:0008270">
    <property type="term" value="F:zinc ion binding"/>
    <property type="evidence" value="ECO:0007669"/>
    <property type="project" value="UniProtKB-KW"/>
</dbReference>
<dbReference type="EMBL" id="JAAGWF010000012">
    <property type="protein sequence ID" value="NEK58838.1"/>
    <property type="molecule type" value="Genomic_DNA"/>
</dbReference>
<dbReference type="RefSeq" id="WP_163482204.1">
    <property type="nucleotide sequence ID" value="NZ_JAAGWF010000012.1"/>
</dbReference>
<keyword evidence="3" id="KW-0862">Zinc</keyword>
<dbReference type="Gene3D" id="1.20.120.910">
    <property type="entry name" value="DksA, coiled-coil domain"/>
    <property type="match status" value="1"/>
</dbReference>
<evidence type="ECO:0000256" key="4">
    <source>
        <dbReference type="PROSITE-ProRule" id="PRU00510"/>
    </source>
</evidence>
<dbReference type="InterPro" id="IPR000962">
    <property type="entry name" value="Znf_DskA_TraR"/>
</dbReference>
<keyword evidence="7" id="KW-1185">Reference proteome</keyword>
<dbReference type="PROSITE" id="PS51128">
    <property type="entry name" value="ZF_DKSA_2"/>
    <property type="match status" value="1"/>
</dbReference>
<reference evidence="6 7" key="1">
    <citation type="submission" date="2020-02" db="EMBL/GenBank/DDBJ databases">
        <title>Geodermatophilus sabuli CPCC 205279 I12A-02694.</title>
        <authorList>
            <person name="Jiang Z."/>
        </authorList>
    </citation>
    <scope>NUCLEOTIDE SEQUENCE [LARGE SCALE GENOMIC DNA]</scope>
    <source>
        <strain evidence="6 7">I12A-02694</strain>
    </source>
</reference>
<comment type="caution">
    <text evidence="6">The sequence shown here is derived from an EMBL/GenBank/DDBJ whole genome shotgun (WGS) entry which is preliminary data.</text>
</comment>
<feature type="domain" description="Zinc finger DksA/TraR C4-type" evidence="5">
    <location>
        <begin position="77"/>
        <end position="108"/>
    </location>
</feature>
<name>A0A7K3W2I3_9ACTN</name>
<evidence type="ECO:0000256" key="3">
    <source>
        <dbReference type="ARBA" id="ARBA00022833"/>
    </source>
</evidence>
<keyword evidence="1" id="KW-0479">Metal-binding</keyword>
<protein>
    <submittedName>
        <fullName evidence="6">Conjugal transfer protein TraR</fullName>
    </submittedName>
</protein>
<dbReference type="Proteomes" id="UP000470246">
    <property type="component" value="Unassembled WGS sequence"/>
</dbReference>
<feature type="zinc finger region" description="dksA C4-type" evidence="4">
    <location>
        <begin position="82"/>
        <end position="106"/>
    </location>
</feature>
<evidence type="ECO:0000313" key="7">
    <source>
        <dbReference type="Proteomes" id="UP000470246"/>
    </source>
</evidence>
<keyword evidence="2" id="KW-0863">Zinc-finger</keyword>
<accession>A0A7K3W2I3</accession>
<dbReference type="PANTHER" id="PTHR33823:SF4">
    <property type="entry name" value="GENERAL STRESS PROTEIN 16O"/>
    <property type="match status" value="1"/>
</dbReference>
<dbReference type="AlphaFoldDB" id="A0A7K3W2I3"/>
<proteinExistence type="predicted"/>